<proteinExistence type="predicted"/>
<dbReference type="EMBL" id="BAAAQA010000015">
    <property type="protein sequence ID" value="GAA2115194.1"/>
    <property type="molecule type" value="Genomic_DNA"/>
</dbReference>
<keyword evidence="3" id="KW-1185">Reference proteome</keyword>
<protein>
    <submittedName>
        <fullName evidence="2">Uncharacterized protein</fullName>
    </submittedName>
</protein>
<organism evidence="2 3">
    <name type="scientific">Kocuria atrinae</name>
    <dbReference type="NCBI Taxonomy" id="592377"/>
    <lineage>
        <taxon>Bacteria</taxon>
        <taxon>Bacillati</taxon>
        <taxon>Actinomycetota</taxon>
        <taxon>Actinomycetes</taxon>
        <taxon>Micrococcales</taxon>
        <taxon>Micrococcaceae</taxon>
        <taxon>Kocuria</taxon>
    </lineage>
</organism>
<evidence type="ECO:0000256" key="1">
    <source>
        <dbReference type="SAM" id="MobiDB-lite"/>
    </source>
</evidence>
<feature type="region of interest" description="Disordered" evidence="1">
    <location>
        <begin position="23"/>
        <end position="44"/>
    </location>
</feature>
<evidence type="ECO:0000313" key="2">
    <source>
        <dbReference type="EMBL" id="GAA2115194.1"/>
    </source>
</evidence>
<name>A0ABP5JE03_9MICC</name>
<sequence>MKKARSWEPVRIKPGAIVVAVTPDPARAEDKPSLNPTAPNLAVA</sequence>
<accession>A0ABP5JE03</accession>
<dbReference type="Proteomes" id="UP001500166">
    <property type="component" value="Unassembled WGS sequence"/>
</dbReference>
<evidence type="ECO:0000313" key="3">
    <source>
        <dbReference type="Proteomes" id="UP001500166"/>
    </source>
</evidence>
<gene>
    <name evidence="2" type="ORF">GCM10009824_12960</name>
</gene>
<reference evidence="3" key="1">
    <citation type="journal article" date="2019" name="Int. J. Syst. Evol. Microbiol.">
        <title>The Global Catalogue of Microorganisms (GCM) 10K type strain sequencing project: providing services to taxonomists for standard genome sequencing and annotation.</title>
        <authorList>
            <consortium name="The Broad Institute Genomics Platform"/>
            <consortium name="The Broad Institute Genome Sequencing Center for Infectious Disease"/>
            <person name="Wu L."/>
            <person name="Ma J."/>
        </authorList>
    </citation>
    <scope>NUCLEOTIDE SEQUENCE [LARGE SCALE GENOMIC DNA]</scope>
    <source>
        <strain evidence="3">JCM 15914</strain>
    </source>
</reference>
<comment type="caution">
    <text evidence="2">The sequence shown here is derived from an EMBL/GenBank/DDBJ whole genome shotgun (WGS) entry which is preliminary data.</text>
</comment>